<dbReference type="NCBIfam" id="TIGR01843">
    <property type="entry name" value="type_I_hlyD"/>
    <property type="match status" value="1"/>
</dbReference>
<dbReference type="Gene3D" id="2.40.30.170">
    <property type="match status" value="1"/>
</dbReference>
<keyword evidence="6 9" id="KW-0812">Transmembrane</keyword>
<dbReference type="EMBL" id="BAAADD010000002">
    <property type="protein sequence ID" value="GAA0561105.1"/>
    <property type="molecule type" value="Genomic_DNA"/>
</dbReference>
<feature type="region of interest" description="Disordered" evidence="10">
    <location>
        <begin position="1"/>
        <end position="54"/>
    </location>
</feature>
<dbReference type="Pfam" id="PF25994">
    <property type="entry name" value="HH_AprE"/>
    <property type="match status" value="1"/>
</dbReference>
<evidence type="ECO:0000256" key="2">
    <source>
        <dbReference type="ARBA" id="ARBA00009477"/>
    </source>
</evidence>
<feature type="transmembrane region" description="Helical" evidence="9">
    <location>
        <begin position="133"/>
        <end position="152"/>
    </location>
</feature>
<reference evidence="13 14" key="1">
    <citation type="journal article" date="2019" name="Int. J. Syst. Evol. Microbiol.">
        <title>The Global Catalogue of Microorganisms (GCM) 10K type strain sequencing project: providing services to taxonomists for standard genome sequencing and annotation.</title>
        <authorList>
            <consortium name="The Broad Institute Genomics Platform"/>
            <consortium name="The Broad Institute Genome Sequencing Center for Infectious Disease"/>
            <person name="Wu L."/>
            <person name="Ma J."/>
        </authorList>
    </citation>
    <scope>NUCLEOTIDE SEQUENCE [LARGE SCALE GENOMIC DNA]</scope>
    <source>
        <strain evidence="13 14">JCM 15089</strain>
    </source>
</reference>
<evidence type="ECO:0000256" key="4">
    <source>
        <dbReference type="ARBA" id="ARBA00022475"/>
    </source>
</evidence>
<comment type="caution">
    <text evidence="13">The sequence shown here is derived from an EMBL/GenBank/DDBJ whole genome shotgun (WGS) entry which is preliminary data.</text>
</comment>
<dbReference type="InterPro" id="IPR058781">
    <property type="entry name" value="HH_AprE-like"/>
</dbReference>
<evidence type="ECO:0000256" key="10">
    <source>
        <dbReference type="SAM" id="MobiDB-lite"/>
    </source>
</evidence>
<feature type="compositionally biased region" description="Acidic residues" evidence="10">
    <location>
        <begin position="34"/>
        <end position="54"/>
    </location>
</feature>
<evidence type="ECO:0000256" key="6">
    <source>
        <dbReference type="ARBA" id="ARBA00022692"/>
    </source>
</evidence>
<organism evidence="13 14">
    <name type="scientific">Rhizomicrobium electricum</name>
    <dbReference type="NCBI Taxonomy" id="480070"/>
    <lineage>
        <taxon>Bacteria</taxon>
        <taxon>Pseudomonadati</taxon>
        <taxon>Pseudomonadota</taxon>
        <taxon>Alphaproteobacteria</taxon>
        <taxon>Micropepsales</taxon>
        <taxon>Micropepsaceae</taxon>
        <taxon>Rhizomicrobium</taxon>
    </lineage>
</organism>
<feature type="domain" description="AprE-like beta-barrel" evidence="12">
    <location>
        <begin position="437"/>
        <end position="525"/>
    </location>
</feature>
<evidence type="ECO:0000313" key="13">
    <source>
        <dbReference type="EMBL" id="GAA0561105.1"/>
    </source>
</evidence>
<comment type="subcellular location">
    <subcellularLocation>
        <location evidence="1 9">Cell inner membrane</location>
        <topology evidence="1 9">Single-pass membrane protein</topology>
    </subcellularLocation>
</comment>
<feature type="domain" description="AprE-like long alpha-helical hairpin" evidence="11">
    <location>
        <begin position="204"/>
        <end position="393"/>
    </location>
</feature>
<dbReference type="SUPFAM" id="SSF111369">
    <property type="entry name" value="HlyD-like secretion proteins"/>
    <property type="match status" value="1"/>
</dbReference>
<dbReference type="PRINTS" id="PR01490">
    <property type="entry name" value="RTXTOXIND"/>
</dbReference>
<dbReference type="PANTHER" id="PTHR30386:SF17">
    <property type="entry name" value="ALKALINE PROTEASE SECRETION PROTEIN APRE"/>
    <property type="match status" value="1"/>
</dbReference>
<keyword evidence="7 9" id="KW-1133">Transmembrane helix</keyword>
<dbReference type="RefSeq" id="WP_166932001.1">
    <property type="nucleotide sequence ID" value="NZ_BAAADD010000002.1"/>
</dbReference>
<keyword evidence="8 9" id="KW-0472">Membrane</keyword>
<evidence type="ECO:0000256" key="9">
    <source>
        <dbReference type="RuleBase" id="RU365093"/>
    </source>
</evidence>
<proteinExistence type="inferred from homology"/>
<dbReference type="Proteomes" id="UP001499951">
    <property type="component" value="Unassembled WGS sequence"/>
</dbReference>
<keyword evidence="14" id="KW-1185">Reference proteome</keyword>
<sequence length="548" mass="60165">MNDDREKETAELPPEQADTEAVAGPEETAADATIDAEFEPVDQTDAAAPDETEADASEAVIADLGTGKGKIRLPALRDAATNLLRKLVPTEEENVTLPAWVEWSRDRFFPEDVIDAEDERSFMNTSGLIRKGNIVLGVFVIGALLWAAVVPLDSAIIAHGEVVVKTHRKTIQHLEGGIVRDIKVADGQEVKAGQVLVVLDDAQARANLGILRGEVDSLTAQEARLTAERDGKDHVEFPPELKARASDQTAAEAMRGEQEAFVSRKAALEQQVGVLGQRTGENWRMIAGLRNQLEAVQHQKQLVEQEVASVDALYKQGLATLPRLLALQRQAADLNGQEGQISEKIAQVKLSSGENTIQISRVRQEQLSQIVQDLREVQTKRYQALDRLHAAEDMLKHTKMTSPVAGTVVSLSVHTVGAVIKPGETVMEVVPRNDSMEIQAQIRPEDVDDLYPGIPARINFSAYKQRSLPMIMGKLETLSADRLTDPRTGQGYFSIMVSVNGEQLKDYPDVRLMPGLPVEVEIATGARTALQYLFSPITRAMRHGMRER</sequence>
<keyword evidence="4 9" id="KW-1003">Cell membrane</keyword>
<feature type="compositionally biased region" description="Basic and acidic residues" evidence="10">
    <location>
        <begin position="1"/>
        <end position="10"/>
    </location>
</feature>
<dbReference type="InterPro" id="IPR058982">
    <property type="entry name" value="Beta-barrel_AprE"/>
</dbReference>
<evidence type="ECO:0000256" key="5">
    <source>
        <dbReference type="ARBA" id="ARBA00022519"/>
    </source>
</evidence>
<evidence type="ECO:0000256" key="8">
    <source>
        <dbReference type="ARBA" id="ARBA00023136"/>
    </source>
</evidence>
<dbReference type="Gene3D" id="2.40.50.100">
    <property type="match status" value="1"/>
</dbReference>
<dbReference type="InterPro" id="IPR050739">
    <property type="entry name" value="MFP"/>
</dbReference>
<gene>
    <name evidence="13" type="ORF">GCM10008942_06910</name>
</gene>
<evidence type="ECO:0000259" key="11">
    <source>
        <dbReference type="Pfam" id="PF25994"/>
    </source>
</evidence>
<evidence type="ECO:0000256" key="7">
    <source>
        <dbReference type="ARBA" id="ARBA00022989"/>
    </source>
</evidence>
<dbReference type="PANTHER" id="PTHR30386">
    <property type="entry name" value="MEMBRANE FUSION SUBUNIT OF EMRAB-TOLC MULTIDRUG EFFLUX PUMP"/>
    <property type="match status" value="1"/>
</dbReference>
<accession>A0ABN1E8Z5</accession>
<evidence type="ECO:0000313" key="14">
    <source>
        <dbReference type="Proteomes" id="UP001499951"/>
    </source>
</evidence>
<comment type="similarity">
    <text evidence="2 9">Belongs to the membrane fusion protein (MFP) (TC 8.A.1) family.</text>
</comment>
<keyword evidence="5 9" id="KW-0997">Cell inner membrane</keyword>
<evidence type="ECO:0000259" key="12">
    <source>
        <dbReference type="Pfam" id="PF26002"/>
    </source>
</evidence>
<evidence type="ECO:0000256" key="3">
    <source>
        <dbReference type="ARBA" id="ARBA00022448"/>
    </source>
</evidence>
<dbReference type="InterPro" id="IPR010129">
    <property type="entry name" value="T1SS_HlyD"/>
</dbReference>
<dbReference type="Pfam" id="PF26002">
    <property type="entry name" value="Beta-barrel_AprE"/>
    <property type="match status" value="1"/>
</dbReference>
<evidence type="ECO:0000256" key="1">
    <source>
        <dbReference type="ARBA" id="ARBA00004377"/>
    </source>
</evidence>
<name>A0ABN1E8Z5_9PROT</name>
<keyword evidence="3 9" id="KW-0813">Transport</keyword>
<protein>
    <recommendedName>
        <fullName evidence="9">Membrane fusion protein (MFP) family protein</fullName>
    </recommendedName>
</protein>